<evidence type="ECO:0000256" key="1">
    <source>
        <dbReference type="ARBA" id="ARBA00007775"/>
    </source>
</evidence>
<comment type="similarity">
    <text evidence="1">Belongs to the protein phosphatase inhibitor 1 family.</text>
</comment>
<feature type="compositionally biased region" description="Basic and acidic residues" evidence="3">
    <location>
        <begin position="69"/>
        <end position="78"/>
    </location>
</feature>
<feature type="region of interest" description="Disordered" evidence="3">
    <location>
        <begin position="31"/>
        <end position="97"/>
    </location>
</feature>
<dbReference type="Pfam" id="PF05395">
    <property type="entry name" value="DARPP-32"/>
    <property type="match status" value="1"/>
</dbReference>
<protein>
    <submittedName>
        <fullName evidence="4">Protein phosphatase 1 regulatory inhibitor subunit 1C</fullName>
    </submittedName>
</protein>
<dbReference type="AlphaFoldDB" id="A0A8D0WUR8"/>
<proteinExistence type="inferred from homology"/>
<dbReference type="GO" id="GO:0007165">
    <property type="term" value="P:signal transduction"/>
    <property type="evidence" value="ECO:0007669"/>
    <property type="project" value="InterPro"/>
</dbReference>
<accession>A0A8D0WUR8</accession>
<evidence type="ECO:0000313" key="5">
    <source>
        <dbReference type="Proteomes" id="UP000694570"/>
    </source>
</evidence>
<dbReference type="Proteomes" id="UP000694570">
    <property type="component" value="Unplaced"/>
</dbReference>
<evidence type="ECO:0000256" key="2">
    <source>
        <dbReference type="ARBA" id="ARBA00023272"/>
    </source>
</evidence>
<name>A0A8D0WUR8_PIG</name>
<dbReference type="PANTHER" id="PTHR15417:SF5">
    <property type="entry name" value="PROTEIN PHOSPHATASE 1 REGULATORY SUBUNIT 1C"/>
    <property type="match status" value="1"/>
</dbReference>
<reference evidence="4" key="1">
    <citation type="submission" date="2025-08" db="UniProtKB">
        <authorList>
            <consortium name="Ensembl"/>
        </authorList>
    </citation>
    <scope>IDENTIFICATION</scope>
</reference>
<keyword evidence="2" id="KW-0650">Protein phosphatase inhibitor</keyword>
<sequence length="152" mass="16768">MGVTQTSASLLTRSGITAIFLRSICLAGWSAPEETSQTPPGSQIAPEAAEQIRKRRPTPASLVILNEHNPPEIDDKRVTNTQAESQNASPKQRKQSVYTPPAMKGTVQVLFWVVSVECMDDRWSVLSHHILADKLNLISVLQSDNMTLLFET</sequence>
<gene>
    <name evidence="4" type="primary">PPP1R1C</name>
</gene>
<evidence type="ECO:0000313" key="4">
    <source>
        <dbReference type="Ensembl" id="ENSSSCP00030025833.1"/>
    </source>
</evidence>
<dbReference type="Ensembl" id="ENSSSCT00030056884.1">
    <property type="protein sequence ID" value="ENSSSCP00030025833.1"/>
    <property type="gene ID" value="ENSSSCG00030040946.1"/>
</dbReference>
<dbReference type="InterPro" id="IPR008466">
    <property type="entry name" value="PPP1R1A/B/C"/>
</dbReference>
<organism evidence="4 5">
    <name type="scientific">Sus scrofa</name>
    <name type="common">Pig</name>
    <dbReference type="NCBI Taxonomy" id="9823"/>
    <lineage>
        <taxon>Eukaryota</taxon>
        <taxon>Metazoa</taxon>
        <taxon>Chordata</taxon>
        <taxon>Craniata</taxon>
        <taxon>Vertebrata</taxon>
        <taxon>Euteleostomi</taxon>
        <taxon>Mammalia</taxon>
        <taxon>Eutheria</taxon>
        <taxon>Laurasiatheria</taxon>
        <taxon>Artiodactyla</taxon>
        <taxon>Suina</taxon>
        <taxon>Suidae</taxon>
        <taxon>Sus</taxon>
    </lineage>
</organism>
<dbReference type="PANTHER" id="PTHR15417">
    <property type="entry name" value="PROTEIN PHOSPHATASE INHIBITOR AND DOPAMINE- AND CAMP-REGULATED NEURONAL PHOSPHOPROTEIN"/>
    <property type="match status" value="1"/>
</dbReference>
<evidence type="ECO:0000256" key="3">
    <source>
        <dbReference type="SAM" id="MobiDB-lite"/>
    </source>
</evidence>
<dbReference type="GO" id="GO:0004864">
    <property type="term" value="F:protein phosphatase inhibitor activity"/>
    <property type="evidence" value="ECO:0007669"/>
    <property type="project" value="UniProtKB-KW"/>
</dbReference>
<feature type="compositionally biased region" description="Polar residues" evidence="3">
    <location>
        <begin position="79"/>
        <end position="97"/>
    </location>
</feature>